<reference evidence="2" key="1">
    <citation type="submission" date="2021-03" db="EMBL/GenBank/DDBJ databases">
        <title>Alkalibacter marinus sp. nov., isolated from tidal flat sediment.</title>
        <authorList>
            <person name="Namirimu T."/>
            <person name="Yang J.-A."/>
            <person name="Yang S.-H."/>
            <person name="Kim Y.-J."/>
            <person name="Kwon K.K."/>
        </authorList>
    </citation>
    <scope>NUCLEOTIDE SEQUENCE</scope>
    <source>
        <strain evidence="2">ES005</strain>
    </source>
</reference>
<protein>
    <submittedName>
        <fullName evidence="2">DUF456 domain-containing protein</fullName>
    </submittedName>
</protein>
<gene>
    <name evidence="2" type="ORF">J0B03_08610</name>
</gene>
<evidence type="ECO:0000313" key="2">
    <source>
        <dbReference type="EMBL" id="QSX07869.1"/>
    </source>
</evidence>
<feature type="transmembrane region" description="Helical" evidence="1">
    <location>
        <begin position="29"/>
        <end position="45"/>
    </location>
</feature>
<proteinExistence type="predicted"/>
<keyword evidence="1" id="KW-1133">Transmembrane helix</keyword>
<dbReference type="Pfam" id="PF04306">
    <property type="entry name" value="DUF456"/>
    <property type="match status" value="1"/>
</dbReference>
<feature type="transmembrane region" description="Helical" evidence="1">
    <location>
        <begin position="84"/>
        <end position="109"/>
    </location>
</feature>
<dbReference type="EMBL" id="CP071444">
    <property type="protein sequence ID" value="QSX07869.1"/>
    <property type="molecule type" value="Genomic_DNA"/>
</dbReference>
<feature type="transmembrane region" description="Helical" evidence="1">
    <location>
        <begin position="130"/>
        <end position="156"/>
    </location>
</feature>
<dbReference type="AlphaFoldDB" id="A0A975AHQ7"/>
<dbReference type="PANTHER" id="PTHR39165:SF1">
    <property type="entry name" value="DUF456 DOMAIN-CONTAINING PROTEIN"/>
    <property type="match status" value="1"/>
</dbReference>
<dbReference type="KEGG" id="alka:J0B03_08610"/>
<name>A0A975AHQ7_9FIRM</name>
<evidence type="ECO:0000256" key="1">
    <source>
        <dbReference type="SAM" id="Phobius"/>
    </source>
</evidence>
<dbReference type="Proteomes" id="UP000663499">
    <property type="component" value="Chromosome"/>
</dbReference>
<keyword evidence="3" id="KW-1185">Reference proteome</keyword>
<keyword evidence="1" id="KW-0472">Membrane</keyword>
<feature type="transmembrane region" description="Helical" evidence="1">
    <location>
        <begin position="52"/>
        <end position="72"/>
    </location>
</feature>
<keyword evidence="1" id="KW-0812">Transmembrane</keyword>
<sequence length="160" mass="16759">MNIWALIAAILLFITGIAGTVLPMLPGPVFIFGGMLFYGIVTDFISLDSNFFLLQAVALVILFLVDYVSSAVGTKFFGGTKRTAVAAAIGTVVGLVVFGPIGLAIGPFLGSVLTELINGNTTDRAIRIGFGALIGLLGGTLLKIVIELIMIGAFFMKILF</sequence>
<organism evidence="2 3">
    <name type="scientific">Alkalibacter rhizosphaerae</name>
    <dbReference type="NCBI Taxonomy" id="2815577"/>
    <lineage>
        <taxon>Bacteria</taxon>
        <taxon>Bacillati</taxon>
        <taxon>Bacillota</taxon>
        <taxon>Clostridia</taxon>
        <taxon>Eubacteriales</taxon>
        <taxon>Eubacteriaceae</taxon>
        <taxon>Alkalibacter</taxon>
    </lineage>
</organism>
<dbReference type="PANTHER" id="PTHR39165">
    <property type="entry name" value="IG HYPOTHETICAL 17883"/>
    <property type="match status" value="1"/>
</dbReference>
<dbReference type="InterPro" id="IPR007403">
    <property type="entry name" value="DUF456"/>
</dbReference>
<dbReference type="RefSeq" id="WP_207299211.1">
    <property type="nucleotide sequence ID" value="NZ_CP071444.1"/>
</dbReference>
<accession>A0A975AHQ7</accession>
<evidence type="ECO:0000313" key="3">
    <source>
        <dbReference type="Proteomes" id="UP000663499"/>
    </source>
</evidence>